<evidence type="ECO:0000313" key="14">
    <source>
        <dbReference type="EMBL" id="PKU78079.1"/>
    </source>
</evidence>
<dbReference type="PROSITE" id="PS01164">
    <property type="entry name" value="COPPER_AMINE_OXID_1"/>
    <property type="match status" value="1"/>
</dbReference>
<dbReference type="PANTHER" id="PTHR10638:SF71">
    <property type="entry name" value="AMINE OXIDASE"/>
    <property type="match status" value="1"/>
</dbReference>
<dbReference type="GO" id="GO:0009308">
    <property type="term" value="P:amine metabolic process"/>
    <property type="evidence" value="ECO:0007669"/>
    <property type="project" value="UniProtKB-UniRule"/>
</dbReference>
<dbReference type="SUPFAM" id="SSF54416">
    <property type="entry name" value="Amine oxidase N-terminal region"/>
    <property type="match status" value="2"/>
</dbReference>
<dbReference type="GO" id="GO:0005507">
    <property type="term" value="F:copper ion binding"/>
    <property type="evidence" value="ECO:0007669"/>
    <property type="project" value="InterPro"/>
</dbReference>
<evidence type="ECO:0000256" key="5">
    <source>
        <dbReference type="ARBA" id="ARBA00023008"/>
    </source>
</evidence>
<feature type="modified residue" description="2',4',5'-topaquinone" evidence="8">
    <location>
        <position position="409"/>
    </location>
</feature>
<dbReference type="SUPFAM" id="SSF49998">
    <property type="entry name" value="Amine oxidase catalytic domain"/>
    <property type="match status" value="1"/>
</dbReference>
<dbReference type="GO" id="GO:0048038">
    <property type="term" value="F:quinone binding"/>
    <property type="evidence" value="ECO:0007669"/>
    <property type="project" value="InterPro"/>
</dbReference>
<comment type="similarity">
    <text evidence="1 9">Belongs to the copper/topaquinone oxidase family.</text>
</comment>
<dbReference type="EC" id="1.4.3.-" evidence="9"/>
<accession>A0A2I0WQZ9</accession>
<feature type="domain" description="Copper amine oxidase N3-terminal" evidence="13">
    <location>
        <begin position="121"/>
        <end position="213"/>
    </location>
</feature>
<feature type="active site" description="Schiff-base intermediate with substrate; via topaquinone" evidence="7">
    <location>
        <position position="409"/>
    </location>
</feature>
<dbReference type="Gene3D" id="2.70.98.20">
    <property type="entry name" value="Copper amine oxidase, catalytic domain"/>
    <property type="match status" value="1"/>
</dbReference>
<feature type="signal peptide" evidence="10">
    <location>
        <begin position="1"/>
        <end position="24"/>
    </location>
</feature>
<evidence type="ECO:0000256" key="7">
    <source>
        <dbReference type="PIRSR" id="PIRSR600269-50"/>
    </source>
</evidence>
<evidence type="ECO:0000256" key="4">
    <source>
        <dbReference type="ARBA" id="ARBA00023002"/>
    </source>
</evidence>
<dbReference type="EMBL" id="KZ502476">
    <property type="protein sequence ID" value="PKU78079.1"/>
    <property type="molecule type" value="Genomic_DNA"/>
</dbReference>
<evidence type="ECO:0000256" key="6">
    <source>
        <dbReference type="ARBA" id="ARBA00023157"/>
    </source>
</evidence>
<evidence type="ECO:0000256" key="3">
    <source>
        <dbReference type="ARBA" id="ARBA00022772"/>
    </source>
</evidence>
<dbReference type="InterPro" id="IPR036460">
    <property type="entry name" value="Cu_amine_oxidase_C_sf"/>
</dbReference>
<dbReference type="Pfam" id="PF02728">
    <property type="entry name" value="Cu_amine_oxidN3"/>
    <property type="match status" value="1"/>
</dbReference>
<comment type="cofactor">
    <cofactor evidence="9">
        <name>Cu cation</name>
        <dbReference type="ChEBI" id="CHEBI:23378"/>
    </cofactor>
    <text evidence="9">Contains 1 topaquinone per subunit.</text>
</comment>
<keyword evidence="15" id="KW-1185">Reference proteome</keyword>
<evidence type="ECO:0000256" key="10">
    <source>
        <dbReference type="SAM" id="SignalP"/>
    </source>
</evidence>
<dbReference type="PANTHER" id="PTHR10638">
    <property type="entry name" value="COPPER AMINE OXIDASE"/>
    <property type="match status" value="1"/>
</dbReference>
<dbReference type="Proteomes" id="UP000233837">
    <property type="component" value="Unassembled WGS sequence"/>
</dbReference>
<dbReference type="InterPro" id="IPR049948">
    <property type="entry name" value="Cu_Am_ox_TPQ-bd"/>
</dbReference>
<dbReference type="Pfam" id="PF02727">
    <property type="entry name" value="Cu_amine_oxidN2"/>
    <property type="match status" value="1"/>
</dbReference>
<dbReference type="Gene3D" id="3.10.450.40">
    <property type="match status" value="2"/>
</dbReference>
<keyword evidence="3 7" id="KW-0801">TPQ</keyword>
<keyword evidence="6" id="KW-1015">Disulfide bond</keyword>
<protein>
    <recommendedName>
        <fullName evidence="9">Amine oxidase</fullName>
        <ecNumber evidence="9">1.4.3.-</ecNumber>
    </recommendedName>
</protein>
<dbReference type="AlphaFoldDB" id="A0A2I0WQZ9"/>
<organism evidence="14 15">
    <name type="scientific">Dendrobium catenatum</name>
    <dbReference type="NCBI Taxonomy" id="906689"/>
    <lineage>
        <taxon>Eukaryota</taxon>
        <taxon>Viridiplantae</taxon>
        <taxon>Streptophyta</taxon>
        <taxon>Embryophyta</taxon>
        <taxon>Tracheophyta</taxon>
        <taxon>Spermatophyta</taxon>
        <taxon>Magnoliopsida</taxon>
        <taxon>Liliopsida</taxon>
        <taxon>Asparagales</taxon>
        <taxon>Orchidaceae</taxon>
        <taxon>Epidendroideae</taxon>
        <taxon>Malaxideae</taxon>
        <taxon>Dendrobiinae</taxon>
        <taxon>Dendrobium</taxon>
    </lineage>
</organism>
<gene>
    <name evidence="14" type="ORF">MA16_Dca013145</name>
</gene>
<dbReference type="FunFam" id="3.10.450.40:FF:000012">
    <property type="entry name" value="Amine oxidase"/>
    <property type="match status" value="1"/>
</dbReference>
<dbReference type="Pfam" id="PF01179">
    <property type="entry name" value="Cu_amine_oxid"/>
    <property type="match status" value="1"/>
</dbReference>
<evidence type="ECO:0000259" key="13">
    <source>
        <dbReference type="Pfam" id="PF02728"/>
    </source>
</evidence>
<reference evidence="14 15" key="2">
    <citation type="journal article" date="2017" name="Nature">
        <title>The Apostasia genome and the evolution of orchids.</title>
        <authorList>
            <person name="Zhang G.Q."/>
            <person name="Liu K.W."/>
            <person name="Li Z."/>
            <person name="Lohaus R."/>
            <person name="Hsiao Y.Y."/>
            <person name="Niu S.C."/>
            <person name="Wang J.Y."/>
            <person name="Lin Y.C."/>
            <person name="Xu Q."/>
            <person name="Chen L.J."/>
            <person name="Yoshida K."/>
            <person name="Fujiwara S."/>
            <person name="Wang Z.W."/>
            <person name="Zhang Y.Q."/>
            <person name="Mitsuda N."/>
            <person name="Wang M."/>
            <person name="Liu G.H."/>
            <person name="Pecoraro L."/>
            <person name="Huang H.X."/>
            <person name="Xiao X.J."/>
            <person name="Lin M."/>
            <person name="Wu X.Y."/>
            <person name="Wu W.L."/>
            <person name="Chen Y.Y."/>
            <person name="Chang S.B."/>
            <person name="Sakamoto S."/>
            <person name="Ohme-Takagi M."/>
            <person name="Yagi M."/>
            <person name="Zeng S.J."/>
            <person name="Shen C.Y."/>
            <person name="Yeh C.M."/>
            <person name="Luo Y.B."/>
            <person name="Tsai W.C."/>
            <person name="Van de Peer Y."/>
            <person name="Liu Z.J."/>
        </authorList>
    </citation>
    <scope>NUCLEOTIDE SEQUENCE [LARGE SCALE GENOMIC DNA]</scope>
    <source>
        <tissue evidence="14">The whole plant</tissue>
    </source>
</reference>
<sequence>MKPTMKLCLLPFFLFCFLSSSSYSHPHPFDPLTPSELSTIRSIITSSHLNASSSLSFHYVGLDDPDKSTILSWSASSSPLPPRRAFAILRADRQTHELIIDITKASIISHHIYPGPAYPSFNNEEEAQAGLLPMNYKPFLESVRKRGAKIEDVVCTSYARGWFGEEKQNRRRAAVLCFVAGETANFYARPIEGVTITVDLDDMEIVEYRDRVVLSVPAAEGTEYMAARQRSPFGPRGNRVVVVQPEGKGFSIHGHMIRWANWDFHLAFDLRAGAVISLASINDTSATMAGRKSVLYRGFVSELFIPYMDPCEEWYFKTYMDAGEYGFGLLASPLEPTVDCPPNAEFMDGYYAAQNGETLRISNVFCIFERYAGDPSWRHTETLLPGEIITESREEVSLVVRMVSTVGNYDYMIDWEFKTTGTIKVSAGLTGILALKASTHTHTNQINTDEHGELVGRNTIAVYHDHFVTFHLDLDVAGPANSFVKANLKTVRSNSAHPTPRKSYWTVVRETAKTEADARIQLGSTASELLIVNNGVRTALGNAAGYRLIGSNAAATSLLSDDDYPQIRAAYTKKQLWVTPYNREEKWAAGLYADQSRGDDNLAQWSMRNRSIENTDIVLWYTVGFHHIPSQEDFPLMPMLTGGFELRPFNFFERNPLINTEPFNKVLSAQSTTQTSKMAQV</sequence>
<dbReference type="STRING" id="906689.A0A2I0WQZ9"/>
<feature type="domain" description="Copper amine oxidase catalytic" evidence="11">
    <location>
        <begin position="241"/>
        <end position="657"/>
    </location>
</feature>
<evidence type="ECO:0000256" key="9">
    <source>
        <dbReference type="RuleBase" id="RU000672"/>
    </source>
</evidence>
<evidence type="ECO:0000256" key="8">
    <source>
        <dbReference type="PIRSR" id="PIRSR600269-51"/>
    </source>
</evidence>
<dbReference type="GO" id="GO:0008131">
    <property type="term" value="F:primary methylamine oxidase activity"/>
    <property type="evidence" value="ECO:0007669"/>
    <property type="project" value="InterPro"/>
</dbReference>
<dbReference type="InterPro" id="IPR049947">
    <property type="entry name" value="Cu_Am_Ox_Cu-bd"/>
</dbReference>
<dbReference type="InterPro" id="IPR015802">
    <property type="entry name" value="Cu_amine_oxidase_N3"/>
</dbReference>
<comment type="PTM">
    <text evidence="8 9">Topaquinone (TPQ) is generated by copper-dependent autoxidation of a specific tyrosyl residue.</text>
</comment>
<dbReference type="InterPro" id="IPR015798">
    <property type="entry name" value="Cu_amine_oxidase_C"/>
</dbReference>
<feature type="domain" description="Copper amine oxidase N2-terminal" evidence="12">
    <location>
        <begin position="27"/>
        <end position="112"/>
    </location>
</feature>
<dbReference type="InterPro" id="IPR016182">
    <property type="entry name" value="Cu_amine_oxidase_N-reg"/>
</dbReference>
<dbReference type="InterPro" id="IPR000269">
    <property type="entry name" value="Cu_amine_oxidase"/>
</dbReference>
<feature type="chain" id="PRO_5014128026" description="Amine oxidase" evidence="10">
    <location>
        <begin position="25"/>
        <end position="681"/>
    </location>
</feature>
<name>A0A2I0WQZ9_9ASPA</name>
<dbReference type="InterPro" id="IPR015800">
    <property type="entry name" value="Cu_amine_oxidase_N2"/>
</dbReference>
<keyword evidence="10" id="KW-0732">Signal</keyword>
<proteinExistence type="inferred from homology"/>
<keyword evidence="5 9" id="KW-0186">Copper</keyword>
<evidence type="ECO:0000256" key="1">
    <source>
        <dbReference type="ARBA" id="ARBA00007983"/>
    </source>
</evidence>
<evidence type="ECO:0000313" key="15">
    <source>
        <dbReference type="Proteomes" id="UP000233837"/>
    </source>
</evidence>
<evidence type="ECO:0000259" key="11">
    <source>
        <dbReference type="Pfam" id="PF01179"/>
    </source>
</evidence>
<evidence type="ECO:0000259" key="12">
    <source>
        <dbReference type="Pfam" id="PF02727"/>
    </source>
</evidence>
<evidence type="ECO:0000256" key="2">
    <source>
        <dbReference type="ARBA" id="ARBA00022723"/>
    </source>
</evidence>
<dbReference type="PROSITE" id="PS01165">
    <property type="entry name" value="COPPER_AMINE_OXID_2"/>
    <property type="match status" value="1"/>
</dbReference>
<reference evidence="14 15" key="1">
    <citation type="journal article" date="2016" name="Sci. Rep.">
        <title>The Dendrobium catenatum Lindl. genome sequence provides insights into polysaccharide synthase, floral development and adaptive evolution.</title>
        <authorList>
            <person name="Zhang G.Q."/>
            <person name="Xu Q."/>
            <person name="Bian C."/>
            <person name="Tsai W.C."/>
            <person name="Yeh C.M."/>
            <person name="Liu K.W."/>
            <person name="Yoshida K."/>
            <person name="Zhang L.S."/>
            <person name="Chang S.B."/>
            <person name="Chen F."/>
            <person name="Shi Y."/>
            <person name="Su Y.Y."/>
            <person name="Zhang Y.Q."/>
            <person name="Chen L.J."/>
            <person name="Yin Y."/>
            <person name="Lin M."/>
            <person name="Huang H."/>
            <person name="Deng H."/>
            <person name="Wang Z.W."/>
            <person name="Zhu S.L."/>
            <person name="Zhao X."/>
            <person name="Deng C."/>
            <person name="Niu S.C."/>
            <person name="Huang J."/>
            <person name="Wang M."/>
            <person name="Liu G.H."/>
            <person name="Yang H.J."/>
            <person name="Xiao X.J."/>
            <person name="Hsiao Y.Y."/>
            <person name="Wu W.L."/>
            <person name="Chen Y.Y."/>
            <person name="Mitsuda N."/>
            <person name="Ohme-Takagi M."/>
            <person name="Luo Y.B."/>
            <person name="Van de Peer Y."/>
            <person name="Liu Z.J."/>
        </authorList>
    </citation>
    <scope>NUCLEOTIDE SEQUENCE [LARGE SCALE GENOMIC DNA]</scope>
    <source>
        <tissue evidence="14">The whole plant</tissue>
    </source>
</reference>
<keyword evidence="4 9" id="KW-0560">Oxidoreductase</keyword>
<dbReference type="FunFam" id="2.70.98.20:FF:000004">
    <property type="entry name" value="Amine oxidase"/>
    <property type="match status" value="1"/>
</dbReference>
<feature type="active site" description="Proton acceptor" evidence="7">
    <location>
        <position position="321"/>
    </location>
</feature>
<keyword evidence="2 9" id="KW-0479">Metal-binding</keyword>